<accession>A0ABQ6FBV4</accession>
<evidence type="ECO:0008006" key="4">
    <source>
        <dbReference type="Google" id="ProtNLM"/>
    </source>
</evidence>
<evidence type="ECO:0000313" key="3">
    <source>
        <dbReference type="Proteomes" id="UP001157167"/>
    </source>
</evidence>
<evidence type="ECO:0000256" key="1">
    <source>
        <dbReference type="SAM" id="MobiDB-lite"/>
    </source>
</evidence>
<proteinExistence type="predicted"/>
<reference evidence="3" key="1">
    <citation type="journal article" date="2019" name="Int. J. Syst. Evol. Microbiol.">
        <title>The Global Catalogue of Microorganisms (GCM) 10K type strain sequencing project: providing services to taxonomists for standard genome sequencing and annotation.</title>
        <authorList>
            <consortium name="The Broad Institute Genomics Platform"/>
            <consortium name="The Broad Institute Genome Sequencing Center for Infectious Disease"/>
            <person name="Wu L."/>
            <person name="Ma J."/>
        </authorList>
    </citation>
    <scope>NUCLEOTIDE SEQUENCE [LARGE SCALE GENOMIC DNA]</scope>
    <source>
        <strain evidence="3">NBRC 102407</strain>
    </source>
</reference>
<keyword evidence="3" id="KW-1185">Reference proteome</keyword>
<sequence length="81" mass="9455">MRATSAMLCSDLTLLPADVLLMLWALLSERLLLKLTLSRPLNTRCGRIGNDLRMKRWSPDHPTRQEQHFHTRCRPHRPTLP</sequence>
<dbReference type="EMBL" id="BSPX01000021">
    <property type="protein sequence ID" value="GLT22261.1"/>
    <property type="molecule type" value="Genomic_DNA"/>
</dbReference>
<organism evidence="2 3">
    <name type="scientific">Zoogloea oryzae</name>
    <dbReference type="NCBI Taxonomy" id="310767"/>
    <lineage>
        <taxon>Bacteria</taxon>
        <taxon>Pseudomonadati</taxon>
        <taxon>Pseudomonadota</taxon>
        <taxon>Betaproteobacteria</taxon>
        <taxon>Rhodocyclales</taxon>
        <taxon>Zoogloeaceae</taxon>
        <taxon>Zoogloea</taxon>
    </lineage>
</organism>
<name>A0ABQ6FBV4_9RHOO</name>
<feature type="compositionally biased region" description="Basic and acidic residues" evidence="1">
    <location>
        <begin position="56"/>
        <end position="69"/>
    </location>
</feature>
<feature type="region of interest" description="Disordered" evidence="1">
    <location>
        <begin position="56"/>
        <end position="81"/>
    </location>
</feature>
<dbReference type="Proteomes" id="UP001157167">
    <property type="component" value="Unassembled WGS sequence"/>
</dbReference>
<comment type="caution">
    <text evidence="2">The sequence shown here is derived from an EMBL/GenBank/DDBJ whole genome shotgun (WGS) entry which is preliminary data.</text>
</comment>
<gene>
    <name evidence="2" type="ORF">GCM10007933_17200</name>
</gene>
<feature type="compositionally biased region" description="Basic residues" evidence="1">
    <location>
        <begin position="70"/>
        <end position="81"/>
    </location>
</feature>
<protein>
    <recommendedName>
        <fullName evidence="4">Secreted protein</fullName>
    </recommendedName>
</protein>
<evidence type="ECO:0000313" key="2">
    <source>
        <dbReference type="EMBL" id="GLT22261.1"/>
    </source>
</evidence>